<dbReference type="RefSeq" id="WP_259857239.1">
    <property type="nucleotide sequence ID" value="NZ_BAAAST010000220.1"/>
</dbReference>
<dbReference type="PANTHER" id="PTHR18964:SF149">
    <property type="entry name" value="BIFUNCTIONAL UDP-N-ACETYLGLUCOSAMINE 2-EPIMERASE_N-ACETYLMANNOSAMINE KINASE"/>
    <property type="match status" value="1"/>
</dbReference>
<accession>A0ABY5VUL7</accession>
<feature type="transmembrane region" description="Helical" evidence="2">
    <location>
        <begin position="196"/>
        <end position="220"/>
    </location>
</feature>
<keyword evidence="2" id="KW-0472">Membrane</keyword>
<evidence type="ECO:0000256" key="2">
    <source>
        <dbReference type="SAM" id="Phobius"/>
    </source>
</evidence>
<reference evidence="3" key="2">
    <citation type="submission" date="2022-09" db="EMBL/GenBank/DDBJ databases">
        <title>Biosynthetic gene clusters of Dactylosporangioum fulvum.</title>
        <authorList>
            <person name="Caradec T."/>
        </authorList>
    </citation>
    <scope>NUCLEOTIDE SEQUENCE</scope>
    <source>
        <strain evidence="3">NRRL B-16292</strain>
    </source>
</reference>
<reference evidence="3" key="1">
    <citation type="submission" date="2021-04" db="EMBL/GenBank/DDBJ databases">
        <authorList>
            <person name="Hartkoorn R.C."/>
            <person name="Beaudoing E."/>
            <person name="Hot D."/>
        </authorList>
    </citation>
    <scope>NUCLEOTIDE SEQUENCE</scope>
    <source>
        <strain evidence="3">NRRL B-16292</strain>
    </source>
</reference>
<evidence type="ECO:0000313" key="3">
    <source>
        <dbReference type="EMBL" id="UWP79481.1"/>
    </source>
</evidence>
<keyword evidence="4" id="KW-1185">Reference proteome</keyword>
<evidence type="ECO:0000256" key="1">
    <source>
        <dbReference type="ARBA" id="ARBA00006479"/>
    </source>
</evidence>
<protein>
    <submittedName>
        <fullName evidence="3">ROK family protein</fullName>
    </submittedName>
</protein>
<gene>
    <name evidence="3" type="ORF">Dfulv_30480</name>
</gene>
<dbReference type="PANTHER" id="PTHR18964">
    <property type="entry name" value="ROK (REPRESSOR, ORF, KINASE) FAMILY"/>
    <property type="match status" value="1"/>
</dbReference>
<dbReference type="Gene3D" id="3.30.420.40">
    <property type="match status" value="2"/>
</dbReference>
<name>A0ABY5VUL7_9ACTN</name>
<keyword evidence="2" id="KW-0812">Transmembrane</keyword>
<comment type="similarity">
    <text evidence="1">Belongs to the ROK (NagC/XylR) family.</text>
</comment>
<organism evidence="3 4">
    <name type="scientific">Dactylosporangium fulvum</name>
    <dbReference type="NCBI Taxonomy" id="53359"/>
    <lineage>
        <taxon>Bacteria</taxon>
        <taxon>Bacillati</taxon>
        <taxon>Actinomycetota</taxon>
        <taxon>Actinomycetes</taxon>
        <taxon>Micromonosporales</taxon>
        <taxon>Micromonosporaceae</taxon>
        <taxon>Dactylosporangium</taxon>
    </lineage>
</organism>
<keyword evidence="2" id="KW-1133">Transmembrane helix</keyword>
<sequence length="269" mass="27651">MGIVAVDVGGTWSRVAGEGRSAVRFATDAGYDRELALLVDAVRAAEASPSAVGVSFGGRVTGDGDVRTALNLRSYEGRRLGRDLQDALGCPVRVAHDATCGLLGEAWHPGGSLHGVERSGYLTVSTGVGAALRLGDTVLTTEAGHQIVPGNERRCACGQTGCLETLVGGRAVREHLGRPLEEVDDPQFWQQYAQSLALGIVNFALSAGLAAVAVGGAVALRRRELWGPLRSAVARIGTYQPLEVVPASHGAPLAGAAVLAGAPPAGLLH</sequence>
<dbReference type="InterPro" id="IPR043129">
    <property type="entry name" value="ATPase_NBD"/>
</dbReference>
<dbReference type="Pfam" id="PF00480">
    <property type="entry name" value="ROK"/>
    <property type="match status" value="1"/>
</dbReference>
<dbReference type="Proteomes" id="UP001059617">
    <property type="component" value="Chromosome"/>
</dbReference>
<dbReference type="InterPro" id="IPR000600">
    <property type="entry name" value="ROK"/>
</dbReference>
<dbReference type="SUPFAM" id="SSF53067">
    <property type="entry name" value="Actin-like ATPase domain"/>
    <property type="match status" value="1"/>
</dbReference>
<evidence type="ECO:0000313" key="4">
    <source>
        <dbReference type="Proteomes" id="UP001059617"/>
    </source>
</evidence>
<dbReference type="EMBL" id="CP073720">
    <property type="protein sequence ID" value="UWP79481.1"/>
    <property type="molecule type" value="Genomic_DNA"/>
</dbReference>
<proteinExistence type="inferred from homology"/>